<keyword evidence="15 18" id="KW-0472">Membrane</keyword>
<evidence type="ECO:0000256" key="1">
    <source>
        <dbReference type="ARBA" id="ARBA00004304"/>
    </source>
</evidence>
<evidence type="ECO:0000256" key="8">
    <source>
        <dbReference type="ARBA" id="ARBA00022692"/>
    </source>
</evidence>
<dbReference type="GO" id="GO:0015031">
    <property type="term" value="P:protein transport"/>
    <property type="evidence" value="ECO:0007669"/>
    <property type="project" value="UniProtKB-KW"/>
</dbReference>
<dbReference type="GO" id="GO:0031966">
    <property type="term" value="C:mitochondrial membrane"/>
    <property type="evidence" value="ECO:0007669"/>
    <property type="project" value="UniProtKB-SubCell"/>
</dbReference>
<evidence type="ECO:0000313" key="21">
    <source>
        <dbReference type="EMBL" id="ORY31678.1"/>
    </source>
</evidence>
<sequence>MRLSTRTSTPLLVLALSALPQVYPWSCSFTASNIPYDLDPLSGLRYASRSSSTPPTTSEARVMFDLCSESGINREGGVADEDQCPERTRVCLKLLNNKPSASDPERITAVVPIWKVDTPDDSISTSPIGKNGQDGLNIYVQGDDYAGTRQSLNLTLHCDQSASDPEPTLVSYQPGLLSLEWSTPDACPRNSEGDSDGGGGNGTEGNGKSGVGFFGFLKALFWLLVIGLILYFAVGIFYNHQQYSAKGWDLIPHRDFWRDVPVLVQDLLSHMFSGIRGGGGRGGYNSLG</sequence>
<evidence type="ECO:0000256" key="6">
    <source>
        <dbReference type="ARBA" id="ARBA00013776"/>
    </source>
</evidence>
<evidence type="ECO:0000256" key="19">
    <source>
        <dbReference type="SAM" id="SignalP"/>
    </source>
</evidence>
<keyword evidence="9 19" id="KW-0732">Signal</keyword>
<evidence type="ECO:0000256" key="12">
    <source>
        <dbReference type="ARBA" id="ARBA00023006"/>
    </source>
</evidence>
<dbReference type="EMBL" id="MCFC01000014">
    <property type="protein sequence ID" value="ORY31678.1"/>
    <property type="molecule type" value="Genomic_DNA"/>
</dbReference>
<evidence type="ECO:0000313" key="22">
    <source>
        <dbReference type="Proteomes" id="UP000193986"/>
    </source>
</evidence>
<evidence type="ECO:0000256" key="16">
    <source>
        <dbReference type="ARBA" id="ARBA00023157"/>
    </source>
</evidence>
<evidence type="ECO:0000256" key="9">
    <source>
        <dbReference type="ARBA" id="ARBA00022729"/>
    </source>
</evidence>
<dbReference type="SUPFAM" id="SSF50911">
    <property type="entry name" value="Mannose 6-phosphate receptor domain"/>
    <property type="match status" value="1"/>
</dbReference>
<name>A0A1Y2B9Z8_9TREE</name>
<dbReference type="PROSITE" id="PS51914">
    <property type="entry name" value="MRH"/>
    <property type="match status" value="1"/>
</dbReference>
<keyword evidence="14" id="KW-0496">Mitochondrion</keyword>
<evidence type="ECO:0000256" key="4">
    <source>
        <dbReference type="ARBA" id="ARBA00004614"/>
    </source>
</evidence>
<evidence type="ECO:0000256" key="5">
    <source>
        <dbReference type="ARBA" id="ARBA00005363"/>
    </source>
</evidence>
<feature type="signal peptide" evidence="19">
    <location>
        <begin position="1"/>
        <end position="24"/>
    </location>
</feature>
<evidence type="ECO:0000256" key="10">
    <source>
        <dbReference type="ARBA" id="ARBA00022927"/>
    </source>
</evidence>
<evidence type="ECO:0000256" key="2">
    <source>
        <dbReference type="ARBA" id="ARBA00004358"/>
    </source>
</evidence>
<dbReference type="AlphaFoldDB" id="A0A1Y2B9Z8"/>
<evidence type="ECO:0000256" key="15">
    <source>
        <dbReference type="ARBA" id="ARBA00023136"/>
    </source>
</evidence>
<dbReference type="PANTHER" id="PTHR15071">
    <property type="entry name" value="MANNOSE-6-PHOSPHATE RECEPTOR FAMILY MEMBER"/>
    <property type="match status" value="1"/>
</dbReference>
<evidence type="ECO:0000256" key="17">
    <source>
        <dbReference type="ARBA" id="ARBA00023329"/>
    </source>
</evidence>
<dbReference type="GO" id="GO:0034045">
    <property type="term" value="C:phagophore assembly site membrane"/>
    <property type="evidence" value="ECO:0007669"/>
    <property type="project" value="UniProtKB-SubCell"/>
</dbReference>
<evidence type="ECO:0000256" key="11">
    <source>
        <dbReference type="ARBA" id="ARBA00022989"/>
    </source>
</evidence>
<comment type="caution">
    <text evidence="21">The sequence shown here is derived from an EMBL/GenBank/DDBJ whole genome shotgun (WGS) entry which is preliminary data.</text>
</comment>
<keyword evidence="8 18" id="KW-0812">Transmembrane</keyword>
<evidence type="ECO:0000259" key="20">
    <source>
        <dbReference type="PROSITE" id="PS51914"/>
    </source>
</evidence>
<keyword evidence="12" id="KW-0072">Autophagy</keyword>
<dbReference type="InterPro" id="IPR009011">
    <property type="entry name" value="Man6P_isomerase_rcpt-bd_dom_sf"/>
</dbReference>
<dbReference type="Proteomes" id="UP000193986">
    <property type="component" value="Unassembled WGS sequence"/>
</dbReference>
<dbReference type="InterPro" id="IPR018939">
    <property type="entry name" value="Autophagy-rel_prot_27"/>
</dbReference>
<dbReference type="Pfam" id="PF09451">
    <property type="entry name" value="ATG27"/>
    <property type="match status" value="1"/>
</dbReference>
<dbReference type="InParanoid" id="A0A1Y2B9Z8"/>
<keyword evidence="16" id="KW-1015">Disulfide bond</keyword>
<evidence type="ECO:0000256" key="3">
    <source>
        <dbReference type="ARBA" id="ARBA00004472"/>
    </source>
</evidence>
<dbReference type="GO" id="GO:0000139">
    <property type="term" value="C:Golgi membrane"/>
    <property type="evidence" value="ECO:0007669"/>
    <property type="project" value="UniProtKB-SubCell"/>
</dbReference>
<gene>
    <name evidence="21" type="ORF">BCR39DRAFT_89047</name>
</gene>
<dbReference type="GO" id="GO:0006914">
    <property type="term" value="P:autophagy"/>
    <property type="evidence" value="ECO:0007669"/>
    <property type="project" value="UniProtKB-KW"/>
</dbReference>
<comment type="subcellular location">
    <subcellularLocation>
        <location evidence="2">Cytoplasmic vesicle membrane</location>
        <topology evidence="2">Single-pass type I membrane protein</topology>
    </subcellularLocation>
    <subcellularLocation>
        <location evidence="4">Golgi apparatus membrane</location>
        <topology evidence="4">Single-pass type I membrane protein</topology>
    </subcellularLocation>
    <subcellularLocation>
        <location evidence="1">Mitochondrion membrane</location>
        <topology evidence="1">Single-pass membrane protein</topology>
    </subcellularLocation>
    <subcellularLocation>
        <location evidence="3">Preautophagosomal structure membrane</location>
        <topology evidence="3">Single-pass type I membrane protein</topology>
    </subcellularLocation>
</comment>
<feature type="domain" description="MRH" evidence="20">
    <location>
        <begin position="25"/>
        <end position="189"/>
    </location>
</feature>
<reference evidence="21 22" key="1">
    <citation type="submission" date="2016-07" db="EMBL/GenBank/DDBJ databases">
        <title>Pervasive Adenine N6-methylation of Active Genes in Fungi.</title>
        <authorList>
            <consortium name="DOE Joint Genome Institute"/>
            <person name="Mondo S.J."/>
            <person name="Dannebaum R.O."/>
            <person name="Kuo R.C."/>
            <person name="Labutti K."/>
            <person name="Haridas S."/>
            <person name="Kuo A."/>
            <person name="Salamov A."/>
            <person name="Ahrendt S.R."/>
            <person name="Lipzen A."/>
            <person name="Sullivan W."/>
            <person name="Andreopoulos W.B."/>
            <person name="Clum A."/>
            <person name="Lindquist E."/>
            <person name="Daum C."/>
            <person name="Ramamoorthy G.K."/>
            <person name="Gryganskyi A."/>
            <person name="Culley D."/>
            <person name="Magnuson J.K."/>
            <person name="James T.Y."/>
            <person name="O'Malley M.A."/>
            <person name="Stajich J.E."/>
            <person name="Spatafora J.W."/>
            <person name="Visel A."/>
            <person name="Grigoriev I.V."/>
        </authorList>
    </citation>
    <scope>NUCLEOTIDE SEQUENCE [LARGE SCALE GENOMIC DNA]</scope>
    <source>
        <strain evidence="21 22">68-887.2</strain>
    </source>
</reference>
<dbReference type="OrthoDB" id="29460at2759"/>
<keyword evidence="22" id="KW-1185">Reference proteome</keyword>
<feature type="transmembrane region" description="Helical" evidence="18">
    <location>
        <begin position="219"/>
        <end position="238"/>
    </location>
</feature>
<comment type="similarity">
    <text evidence="5">Belongs to the ATG27 family.</text>
</comment>
<dbReference type="Gene3D" id="2.70.130.10">
    <property type="entry name" value="Mannose-6-phosphate receptor binding domain"/>
    <property type="match status" value="1"/>
</dbReference>
<evidence type="ECO:0000256" key="13">
    <source>
        <dbReference type="ARBA" id="ARBA00023034"/>
    </source>
</evidence>
<keyword evidence="7" id="KW-0813">Transport</keyword>
<evidence type="ECO:0000256" key="7">
    <source>
        <dbReference type="ARBA" id="ARBA00022448"/>
    </source>
</evidence>
<accession>A0A1Y2B9Z8</accession>
<protein>
    <recommendedName>
        <fullName evidence="6">Autophagy-related protein 27</fullName>
    </recommendedName>
</protein>
<dbReference type="STRING" id="71784.A0A1Y2B9Z8"/>
<dbReference type="InterPro" id="IPR044865">
    <property type="entry name" value="MRH_dom"/>
</dbReference>
<keyword evidence="13" id="KW-0333">Golgi apparatus</keyword>
<feature type="chain" id="PRO_5012960183" description="Autophagy-related protein 27" evidence="19">
    <location>
        <begin position="25"/>
        <end position="288"/>
    </location>
</feature>
<evidence type="ECO:0000256" key="18">
    <source>
        <dbReference type="SAM" id="Phobius"/>
    </source>
</evidence>
<proteinExistence type="inferred from homology"/>
<dbReference type="PANTHER" id="PTHR15071:SF13">
    <property type="entry name" value="AUTOPHAGY-RELATED PROTEIN 27"/>
    <property type="match status" value="1"/>
</dbReference>
<evidence type="ECO:0000256" key="14">
    <source>
        <dbReference type="ARBA" id="ARBA00023128"/>
    </source>
</evidence>
<dbReference type="GO" id="GO:0030659">
    <property type="term" value="C:cytoplasmic vesicle membrane"/>
    <property type="evidence" value="ECO:0007669"/>
    <property type="project" value="UniProtKB-SubCell"/>
</dbReference>
<keyword evidence="10" id="KW-0653">Protein transport</keyword>
<organism evidence="21 22">
    <name type="scientific">Naematelia encephala</name>
    <dbReference type="NCBI Taxonomy" id="71784"/>
    <lineage>
        <taxon>Eukaryota</taxon>
        <taxon>Fungi</taxon>
        <taxon>Dikarya</taxon>
        <taxon>Basidiomycota</taxon>
        <taxon>Agaricomycotina</taxon>
        <taxon>Tremellomycetes</taxon>
        <taxon>Tremellales</taxon>
        <taxon>Naemateliaceae</taxon>
        <taxon>Naematelia</taxon>
    </lineage>
</organism>
<keyword evidence="17" id="KW-0968">Cytoplasmic vesicle</keyword>
<keyword evidence="11 18" id="KW-1133">Transmembrane helix</keyword>